<evidence type="ECO:0000313" key="1">
    <source>
        <dbReference type="EMBL" id="CAN0528608.1"/>
    </source>
</evidence>
<accession>A0AC60A0V6</accession>
<reference evidence="1" key="2">
    <citation type="submission" date="2025-03" db="EMBL/GenBank/DDBJ databases">
        <authorList>
            <consortium name="ELIXIR-Norway"/>
            <consortium name="Elixir Norway"/>
        </authorList>
    </citation>
    <scope>NUCLEOTIDE SEQUENCE</scope>
</reference>
<organism evidence="1 2">
    <name type="scientific">Rangifer tarandus platyrhynchus</name>
    <name type="common">Svalbard reindeer</name>
    <dbReference type="NCBI Taxonomy" id="3082113"/>
    <lineage>
        <taxon>Eukaryota</taxon>
        <taxon>Metazoa</taxon>
        <taxon>Chordata</taxon>
        <taxon>Craniata</taxon>
        <taxon>Vertebrata</taxon>
        <taxon>Euteleostomi</taxon>
        <taxon>Mammalia</taxon>
        <taxon>Eutheria</taxon>
        <taxon>Laurasiatheria</taxon>
        <taxon>Artiodactyla</taxon>
        <taxon>Ruminantia</taxon>
        <taxon>Pecora</taxon>
        <taxon>Cervidae</taxon>
        <taxon>Odocoileinae</taxon>
        <taxon>Rangifer</taxon>
    </lineage>
</organism>
<proteinExistence type="predicted"/>
<dbReference type="Proteomes" id="UP001162501">
    <property type="component" value="Chromosome 5"/>
</dbReference>
<name>A0AC60A0V6_RANTA</name>
<evidence type="ECO:0000313" key="2">
    <source>
        <dbReference type="Proteomes" id="UP001162501"/>
    </source>
</evidence>
<sequence length="140" mass="15157">MGPLEEMALKRDVGILIQQSQVRRALGALLRRVEGAAEREPVHPSIKLDSSPEAALVQNVGRLFLGGLAKHCLYFGREGPQSPEYHLENSEGGKLSKTAQDSLMRKAAEEDEERIKDLSQTTPEPGAGVALCGREAQVGI</sequence>
<gene>
    <name evidence="1" type="ORF">MRATA1EN22A_LOCUS24367</name>
</gene>
<protein>
    <submittedName>
        <fullName evidence="1">Uncharacterized protein</fullName>
    </submittedName>
</protein>
<reference evidence="1" key="1">
    <citation type="submission" date="2023-05" db="EMBL/GenBank/DDBJ databases">
        <authorList>
            <consortium name="ELIXIR-Norway"/>
        </authorList>
    </citation>
    <scope>NUCLEOTIDE SEQUENCE</scope>
</reference>
<dbReference type="EMBL" id="OX596089">
    <property type="protein sequence ID" value="CAN0528608.1"/>
    <property type="molecule type" value="Genomic_DNA"/>
</dbReference>